<name>A0A966L5K8_MICAE</name>
<reference evidence="1" key="1">
    <citation type="journal article" date="2019" name="Mol. Ecol.">
        <title>Genome evolution and host-microbiome shifts correspond with intraspecific niche divergence within harmful algal bloom-forming Microcystis aeruginosa.</title>
        <authorList>
            <person name="Jackrel S.L."/>
            <person name="White J.D."/>
            <person name="Evans J.T."/>
            <person name="Buffin K."/>
            <person name="Hayden K."/>
            <person name="Sarnelle O."/>
            <person name="Denef V.J."/>
        </authorList>
    </citation>
    <scope>NUCLEOTIDE SEQUENCE</scope>
    <source>
        <strain evidence="1">G11-04</strain>
    </source>
</reference>
<gene>
    <name evidence="1" type="ORF">GPJ16_09525</name>
</gene>
<dbReference type="AlphaFoldDB" id="A0A966L5K8"/>
<accession>A0A966L5K8</accession>
<protein>
    <submittedName>
        <fullName evidence="1">Uncharacterized protein</fullName>
    </submittedName>
</protein>
<comment type="caution">
    <text evidence="1">The sequence shown here is derived from an EMBL/GenBank/DDBJ whole genome shotgun (WGS) entry which is preliminary data.</text>
</comment>
<organism evidence="1 2">
    <name type="scientific">Microcystis aeruginosa G11-04</name>
    <dbReference type="NCBI Taxonomy" id="2685956"/>
    <lineage>
        <taxon>Bacteria</taxon>
        <taxon>Bacillati</taxon>
        <taxon>Cyanobacteriota</taxon>
        <taxon>Cyanophyceae</taxon>
        <taxon>Oscillatoriophycideae</taxon>
        <taxon>Chroococcales</taxon>
        <taxon>Microcystaceae</taxon>
        <taxon>Microcystis</taxon>
    </lineage>
</organism>
<evidence type="ECO:0000313" key="2">
    <source>
        <dbReference type="Proteomes" id="UP000799330"/>
    </source>
</evidence>
<proteinExistence type="predicted"/>
<evidence type="ECO:0000313" key="1">
    <source>
        <dbReference type="EMBL" id="NCS57171.1"/>
    </source>
</evidence>
<sequence>MLEIMTYIQLAKMSVDLLRAILDLIDKFCDPDAKAQKDEEEEGNP</sequence>
<dbReference type="Proteomes" id="UP000799330">
    <property type="component" value="Unassembled WGS sequence"/>
</dbReference>
<dbReference type="EMBL" id="JAADAI010000103">
    <property type="protein sequence ID" value="NCS57171.1"/>
    <property type="molecule type" value="Genomic_DNA"/>
</dbReference>